<evidence type="ECO:0000313" key="8">
    <source>
        <dbReference type="EMBL" id="MBD8045720.1"/>
    </source>
</evidence>
<evidence type="ECO:0000313" key="9">
    <source>
        <dbReference type="Proteomes" id="UP000627166"/>
    </source>
</evidence>
<dbReference type="SUPFAM" id="SSF51905">
    <property type="entry name" value="FAD/NAD(P)-binding domain"/>
    <property type="match status" value="2"/>
</dbReference>
<dbReference type="InterPro" id="IPR001455">
    <property type="entry name" value="TusA-like"/>
</dbReference>
<dbReference type="PRINTS" id="PR00411">
    <property type="entry name" value="PNDRDTASEI"/>
</dbReference>
<dbReference type="SUPFAM" id="SSF52821">
    <property type="entry name" value="Rhodanese/Cell cycle control phosphatase"/>
    <property type="match status" value="1"/>
</dbReference>
<sequence>MKKALVIGGVAGGASSAARLRRLDENMEIIMFEKGKYISFANCGLPYYIGEVIKDRNKLIVTKEELMKDRFNIDVRSNSEVIEVNSEKKVVKVKNGDRIYEEDFDYLILSPGAKPIIPKIKGIEDRRIKTIRNIPDTDEIKAEVDSGKIKKVTVIGGGFIGIEMAENLRERGLEVTLVEAAPHVLAPLDDDMSVLIEKELEDKGINLILKDGVKEFKGEKDSINTILNSNFTVEGDLVILAIGVTPDTEFLKNSGIKLGERGHILVNEYLETNIEGVYAAGDAVEVVDFVNKNKTAVPLAGPANKMGRIIADNICGYKTKYKNTQGTSVIKAFDLTAASTGNNERTLNRLNIPHKIIYVHPNNHAAYYPYATQMTLKLIFNDEGKILGAQAVGYDGVEKRIDVIATVIRLGGTVYDLTELELSYAPPYSSAKDPVNFAGYVAENILSGKSQVVLPREIDGRDREKVVLIDVRSKIERDNGHIDGSIHIDVNELRDKISGLDKSKEYWIHCAVGLRAYIAERILKSYGFNAKNVTGGYRSYKAEKFVPKKLVNHKENQNYFNENYNKKEIALDVCGLNCPNPLINLEKEIHQLNSGEILSVKSSNNDFKDDVKIICEKNKCKLINIETDKGIIIAKIEKI</sequence>
<protein>
    <submittedName>
        <fullName evidence="8">FAD-dependent oxidoreductase</fullName>
    </submittedName>
</protein>
<accession>A0ABR8YN93</accession>
<evidence type="ECO:0000256" key="4">
    <source>
        <dbReference type="ARBA" id="ARBA00022827"/>
    </source>
</evidence>
<feature type="domain" description="Rhodanese" evidence="7">
    <location>
        <begin position="462"/>
        <end position="549"/>
    </location>
</feature>
<dbReference type="SMART" id="SM00450">
    <property type="entry name" value="RHOD"/>
    <property type="match status" value="1"/>
</dbReference>
<dbReference type="EMBL" id="JACSQB010000010">
    <property type="protein sequence ID" value="MBD8045720.1"/>
    <property type="molecule type" value="Genomic_DNA"/>
</dbReference>
<keyword evidence="3" id="KW-0285">Flavoprotein</keyword>
<dbReference type="PANTHER" id="PTHR43429">
    <property type="entry name" value="PYRIDINE NUCLEOTIDE-DISULFIDE OXIDOREDUCTASE DOMAIN-CONTAINING"/>
    <property type="match status" value="1"/>
</dbReference>
<dbReference type="PANTHER" id="PTHR43429:SF1">
    <property type="entry name" value="NAD(P)H SULFUR OXIDOREDUCTASE (COA-DEPENDENT)"/>
    <property type="match status" value="1"/>
</dbReference>
<dbReference type="Proteomes" id="UP000627166">
    <property type="component" value="Unassembled WGS sequence"/>
</dbReference>
<reference evidence="8 9" key="1">
    <citation type="submission" date="2020-08" db="EMBL/GenBank/DDBJ databases">
        <title>A Genomic Blueprint of the Chicken Gut Microbiome.</title>
        <authorList>
            <person name="Gilroy R."/>
            <person name="Ravi A."/>
            <person name="Getino M."/>
            <person name="Pursley I."/>
            <person name="Horton D.L."/>
            <person name="Alikhan N.-F."/>
            <person name="Baker D."/>
            <person name="Gharbi K."/>
            <person name="Hall N."/>
            <person name="Watson M."/>
            <person name="Adriaenssens E.M."/>
            <person name="Foster-Nyarko E."/>
            <person name="Jarju S."/>
            <person name="Secka A."/>
            <person name="Antonio M."/>
            <person name="Oren A."/>
            <person name="Chaudhuri R."/>
            <person name="La Ragione R.M."/>
            <person name="Hildebrand F."/>
            <person name="Pallen M.J."/>
        </authorList>
    </citation>
    <scope>NUCLEOTIDE SEQUENCE [LARGE SCALE GENOMIC DNA]</scope>
    <source>
        <strain evidence="8 9">N37</strain>
    </source>
</reference>
<dbReference type="InterPro" id="IPR001763">
    <property type="entry name" value="Rhodanese-like_dom"/>
</dbReference>
<dbReference type="InterPro" id="IPR004099">
    <property type="entry name" value="Pyr_nucl-diS_OxRdtase_dimer"/>
</dbReference>
<dbReference type="Gene3D" id="3.50.50.60">
    <property type="entry name" value="FAD/NAD(P)-binding domain"/>
    <property type="match status" value="2"/>
</dbReference>
<dbReference type="Gene3D" id="3.30.110.40">
    <property type="entry name" value="TusA-like domain"/>
    <property type="match status" value="1"/>
</dbReference>
<dbReference type="InterPro" id="IPR036873">
    <property type="entry name" value="Rhodanese-like_dom_sf"/>
</dbReference>
<dbReference type="SUPFAM" id="SSF55424">
    <property type="entry name" value="FAD/NAD-linked reductases, dimerisation (C-terminal) domain"/>
    <property type="match status" value="1"/>
</dbReference>
<dbReference type="Pfam" id="PF00581">
    <property type="entry name" value="Rhodanese"/>
    <property type="match status" value="1"/>
</dbReference>
<keyword evidence="9" id="KW-1185">Reference proteome</keyword>
<dbReference type="InterPro" id="IPR016156">
    <property type="entry name" value="FAD/NAD-linked_Rdtase_dimer_sf"/>
</dbReference>
<dbReference type="InterPro" id="IPR023753">
    <property type="entry name" value="FAD/NAD-binding_dom"/>
</dbReference>
<evidence type="ECO:0000256" key="5">
    <source>
        <dbReference type="ARBA" id="ARBA00023002"/>
    </source>
</evidence>
<dbReference type="InterPro" id="IPR036188">
    <property type="entry name" value="FAD/NAD-bd_sf"/>
</dbReference>
<dbReference type="InterPro" id="IPR036868">
    <property type="entry name" value="TusA-like_sf"/>
</dbReference>
<keyword evidence="6" id="KW-0676">Redox-active center</keyword>
<comment type="cofactor">
    <cofactor evidence="1">
        <name>FAD</name>
        <dbReference type="ChEBI" id="CHEBI:57692"/>
    </cofactor>
</comment>
<organism evidence="8 9">
    <name type="scientific">Clostridium faecium</name>
    <dbReference type="NCBI Taxonomy" id="2762223"/>
    <lineage>
        <taxon>Bacteria</taxon>
        <taxon>Bacillati</taxon>
        <taxon>Bacillota</taxon>
        <taxon>Clostridia</taxon>
        <taxon>Eubacteriales</taxon>
        <taxon>Clostridiaceae</taxon>
        <taxon>Clostridium</taxon>
    </lineage>
</organism>
<dbReference type="InterPro" id="IPR050260">
    <property type="entry name" value="FAD-bd_OxRdtase"/>
</dbReference>
<dbReference type="Pfam" id="PF02852">
    <property type="entry name" value="Pyr_redox_dim"/>
    <property type="match status" value="1"/>
</dbReference>
<keyword evidence="5" id="KW-0560">Oxidoreductase</keyword>
<dbReference type="Pfam" id="PF01206">
    <property type="entry name" value="TusA"/>
    <property type="match status" value="1"/>
</dbReference>
<dbReference type="PROSITE" id="PS01148">
    <property type="entry name" value="UPF0033"/>
    <property type="match status" value="1"/>
</dbReference>
<dbReference type="RefSeq" id="WP_191738704.1">
    <property type="nucleotide sequence ID" value="NZ_JACSQB010000010.1"/>
</dbReference>
<evidence type="ECO:0000256" key="3">
    <source>
        <dbReference type="ARBA" id="ARBA00022630"/>
    </source>
</evidence>
<dbReference type="PRINTS" id="PR00368">
    <property type="entry name" value="FADPNR"/>
</dbReference>
<name>A0ABR8YN93_9CLOT</name>
<evidence type="ECO:0000256" key="1">
    <source>
        <dbReference type="ARBA" id="ARBA00001974"/>
    </source>
</evidence>
<keyword evidence="4" id="KW-0274">FAD</keyword>
<gene>
    <name evidence="8" type="ORF">H9637_01450</name>
</gene>
<evidence type="ECO:0000256" key="2">
    <source>
        <dbReference type="ARBA" id="ARBA00009130"/>
    </source>
</evidence>
<dbReference type="Gene3D" id="3.40.250.10">
    <property type="entry name" value="Rhodanese-like domain"/>
    <property type="match status" value="1"/>
</dbReference>
<evidence type="ECO:0000256" key="6">
    <source>
        <dbReference type="ARBA" id="ARBA00023284"/>
    </source>
</evidence>
<comment type="caution">
    <text evidence="8">The sequence shown here is derived from an EMBL/GenBank/DDBJ whole genome shotgun (WGS) entry which is preliminary data.</text>
</comment>
<proteinExistence type="inferred from homology"/>
<evidence type="ECO:0000259" key="7">
    <source>
        <dbReference type="PROSITE" id="PS50206"/>
    </source>
</evidence>
<dbReference type="PROSITE" id="PS50206">
    <property type="entry name" value="RHODANESE_3"/>
    <property type="match status" value="1"/>
</dbReference>
<dbReference type="Pfam" id="PF07992">
    <property type="entry name" value="Pyr_redox_2"/>
    <property type="match status" value="1"/>
</dbReference>
<comment type="similarity">
    <text evidence="2">Belongs to the class-III pyridine nucleotide-disulfide oxidoreductase family.</text>
</comment>
<dbReference type="SUPFAM" id="SSF64307">
    <property type="entry name" value="SirA-like"/>
    <property type="match status" value="1"/>
</dbReference>